<gene>
    <name evidence="1" type="ORF">GOP47_0000268</name>
</gene>
<dbReference type="OrthoDB" id="1994204at2759"/>
<evidence type="ECO:0000313" key="2">
    <source>
        <dbReference type="Proteomes" id="UP000886520"/>
    </source>
</evidence>
<accession>A0A9D4ZQE5</accession>
<evidence type="ECO:0000313" key="1">
    <source>
        <dbReference type="EMBL" id="KAI5084099.1"/>
    </source>
</evidence>
<name>A0A9D4ZQE5_ADICA</name>
<dbReference type="Proteomes" id="UP000886520">
    <property type="component" value="Chromosome 1"/>
</dbReference>
<reference evidence="1" key="1">
    <citation type="submission" date="2021-01" db="EMBL/GenBank/DDBJ databases">
        <title>Adiantum capillus-veneris genome.</title>
        <authorList>
            <person name="Fang Y."/>
            <person name="Liao Q."/>
        </authorList>
    </citation>
    <scope>NUCLEOTIDE SEQUENCE</scope>
    <source>
        <strain evidence="1">H3</strain>
        <tissue evidence="1">Leaf</tissue>
    </source>
</reference>
<organism evidence="1 2">
    <name type="scientific">Adiantum capillus-veneris</name>
    <name type="common">Maidenhair fern</name>
    <dbReference type="NCBI Taxonomy" id="13818"/>
    <lineage>
        <taxon>Eukaryota</taxon>
        <taxon>Viridiplantae</taxon>
        <taxon>Streptophyta</taxon>
        <taxon>Embryophyta</taxon>
        <taxon>Tracheophyta</taxon>
        <taxon>Polypodiopsida</taxon>
        <taxon>Polypodiidae</taxon>
        <taxon>Polypodiales</taxon>
        <taxon>Pteridineae</taxon>
        <taxon>Pteridaceae</taxon>
        <taxon>Vittarioideae</taxon>
        <taxon>Adiantum</taxon>
    </lineage>
</organism>
<protein>
    <submittedName>
        <fullName evidence="1">Uncharacterized protein</fullName>
    </submittedName>
</protein>
<comment type="caution">
    <text evidence="1">The sequence shown here is derived from an EMBL/GenBank/DDBJ whole genome shotgun (WGS) entry which is preliminary data.</text>
</comment>
<dbReference type="AlphaFoldDB" id="A0A9D4ZQE5"/>
<dbReference type="EMBL" id="JABFUD020000001">
    <property type="protein sequence ID" value="KAI5084099.1"/>
    <property type="molecule type" value="Genomic_DNA"/>
</dbReference>
<keyword evidence="2" id="KW-1185">Reference proteome</keyword>
<proteinExistence type="predicted"/>
<sequence>MASRKVIRRLGALLHPSRGFCHKQELGGQLHPRSSSQLLAALEPHVTSSGKELFQVLIDVFCLEKEAWKQKEEFWKKKEAWKQEEEFWKQKEAWKQKDEYQKEACKQKQKEIEYQNKEIAYLEVDLLRSKGLNNTLVSGLGCLRREAHQYSTARCAEASSALPYYIQHSFAARARRSKYFSVLERRRSLTLKKTRLPGPAEEFRCGVLFVWSF</sequence>